<dbReference type="Proteomes" id="UP001501126">
    <property type="component" value="Unassembled WGS sequence"/>
</dbReference>
<feature type="signal peptide" evidence="2">
    <location>
        <begin position="1"/>
        <end position="21"/>
    </location>
</feature>
<name>A0ABP3Y8C0_9FLAO</name>
<dbReference type="RefSeq" id="WP_343789239.1">
    <property type="nucleotide sequence ID" value="NZ_BAAAFH010000022.1"/>
</dbReference>
<keyword evidence="4" id="KW-1185">Reference proteome</keyword>
<evidence type="ECO:0000313" key="3">
    <source>
        <dbReference type="EMBL" id="GAA0876429.1"/>
    </source>
</evidence>
<feature type="chain" id="PRO_5045713134" evidence="2">
    <location>
        <begin position="22"/>
        <end position="78"/>
    </location>
</feature>
<gene>
    <name evidence="3" type="ORF">GCM10009118_28390</name>
</gene>
<feature type="compositionally biased region" description="Basic and acidic residues" evidence="1">
    <location>
        <begin position="23"/>
        <end position="39"/>
    </location>
</feature>
<sequence length="78" mass="8669">MKTIKFFALAAILTSAGFTFGQEKEKVKQQEPVRNETSAKKPVTKTESQGLKKEVKMVPVQRSEMKKATPAKTSESPK</sequence>
<feature type="region of interest" description="Disordered" evidence="1">
    <location>
        <begin position="23"/>
        <end position="78"/>
    </location>
</feature>
<organism evidence="3 4">
    <name type="scientific">Wandonia haliotis</name>
    <dbReference type="NCBI Taxonomy" id="574963"/>
    <lineage>
        <taxon>Bacteria</taxon>
        <taxon>Pseudomonadati</taxon>
        <taxon>Bacteroidota</taxon>
        <taxon>Flavobacteriia</taxon>
        <taxon>Flavobacteriales</taxon>
        <taxon>Crocinitomicaceae</taxon>
        <taxon>Wandonia</taxon>
    </lineage>
</organism>
<evidence type="ECO:0000313" key="4">
    <source>
        <dbReference type="Proteomes" id="UP001501126"/>
    </source>
</evidence>
<dbReference type="EMBL" id="BAAAFH010000022">
    <property type="protein sequence ID" value="GAA0876429.1"/>
    <property type="molecule type" value="Genomic_DNA"/>
</dbReference>
<evidence type="ECO:0000256" key="2">
    <source>
        <dbReference type="SAM" id="SignalP"/>
    </source>
</evidence>
<proteinExistence type="predicted"/>
<keyword evidence="2" id="KW-0732">Signal</keyword>
<reference evidence="4" key="1">
    <citation type="journal article" date="2019" name="Int. J. Syst. Evol. Microbiol.">
        <title>The Global Catalogue of Microorganisms (GCM) 10K type strain sequencing project: providing services to taxonomists for standard genome sequencing and annotation.</title>
        <authorList>
            <consortium name="The Broad Institute Genomics Platform"/>
            <consortium name="The Broad Institute Genome Sequencing Center for Infectious Disease"/>
            <person name="Wu L."/>
            <person name="Ma J."/>
        </authorList>
    </citation>
    <scope>NUCLEOTIDE SEQUENCE [LARGE SCALE GENOMIC DNA]</scope>
    <source>
        <strain evidence="4">JCM 16083</strain>
    </source>
</reference>
<protein>
    <submittedName>
        <fullName evidence="3">Uncharacterized protein</fullName>
    </submittedName>
</protein>
<accession>A0ABP3Y8C0</accession>
<comment type="caution">
    <text evidence="3">The sequence shown here is derived from an EMBL/GenBank/DDBJ whole genome shotgun (WGS) entry which is preliminary data.</text>
</comment>
<evidence type="ECO:0000256" key="1">
    <source>
        <dbReference type="SAM" id="MobiDB-lite"/>
    </source>
</evidence>